<dbReference type="InterPro" id="IPR008160">
    <property type="entry name" value="Collagen"/>
</dbReference>
<dbReference type="InterPro" id="IPR003961">
    <property type="entry name" value="FN3_dom"/>
</dbReference>
<evidence type="ECO:0000259" key="2">
    <source>
        <dbReference type="PROSITE" id="PS50853"/>
    </source>
</evidence>
<protein>
    <submittedName>
        <fullName evidence="3">DUF1566 domain-containing protein</fullName>
    </submittedName>
</protein>
<evidence type="ECO:0000313" key="3">
    <source>
        <dbReference type="EMBL" id="RCU56654.1"/>
    </source>
</evidence>
<dbReference type="Proteomes" id="UP000252249">
    <property type="component" value="Unassembled WGS sequence"/>
</dbReference>
<organism evidence="3 4">
    <name type="scientific">Oceanihabitans sediminis</name>
    <dbReference type="NCBI Taxonomy" id="1812012"/>
    <lineage>
        <taxon>Bacteria</taxon>
        <taxon>Pseudomonadati</taxon>
        <taxon>Bacteroidota</taxon>
        <taxon>Flavobacteriia</taxon>
        <taxon>Flavobacteriales</taxon>
        <taxon>Flavobacteriaceae</taxon>
        <taxon>Oceanihabitans</taxon>
    </lineage>
</organism>
<dbReference type="Pfam" id="PF01391">
    <property type="entry name" value="Collagen"/>
    <property type="match status" value="1"/>
</dbReference>
<feature type="region of interest" description="Disordered" evidence="1">
    <location>
        <begin position="111"/>
        <end position="290"/>
    </location>
</feature>
<dbReference type="AlphaFoldDB" id="A0A368P3L2"/>
<reference evidence="3 4" key="1">
    <citation type="submission" date="2018-07" db="EMBL/GenBank/DDBJ databases">
        <title>Oceanihabitans testaceum sp. nov., isolated from marine sediment.</title>
        <authorList>
            <person name="Li C.-M."/>
        </authorList>
    </citation>
    <scope>NUCLEOTIDE SEQUENCE [LARGE SCALE GENOMIC DNA]</scope>
    <source>
        <strain evidence="3 4">S9-10</strain>
    </source>
</reference>
<keyword evidence="4" id="KW-1185">Reference proteome</keyword>
<evidence type="ECO:0000256" key="1">
    <source>
        <dbReference type="SAM" id="MobiDB-lite"/>
    </source>
</evidence>
<dbReference type="Pfam" id="PF07603">
    <property type="entry name" value="Lcl_C"/>
    <property type="match status" value="1"/>
</dbReference>
<name>A0A368P3L2_9FLAO</name>
<dbReference type="PROSITE" id="PS50853">
    <property type="entry name" value="FN3"/>
    <property type="match status" value="1"/>
</dbReference>
<accession>A0A368P3L2</accession>
<dbReference type="InterPro" id="IPR013783">
    <property type="entry name" value="Ig-like_fold"/>
</dbReference>
<gene>
    <name evidence="3" type="ORF">DU428_12235</name>
</gene>
<sequence length="695" mass="69876">MSYQAVVRDSGANLVTNQAVGIQISILQATPTGTAVYVETQTPTSNINGLVTLEIGTGNIVSGDFTTIDWAADTYFIKTETDPTGGNNYSITDISQLLSVPYALYAKTSGSSIPGPQGPAGEDGAVGPQGATGNDGATGPQGPIGLTGPQGPTGNDGAVGPQGATGNDGAIGPQGPIGLTGPQGPTGSDGAVGPQGAIGNDGATGPQGPIGLTGPQGPTGNDGAVGPQGATGNDGATGPQGPIGLTGPQGPTGNDGAVGPQGATGNDGATGPQRPIGLTGPQGPPGTDGVLLTENTDDTATTSFEGTTTNLIKPPTSNGIYVWNQNGTTGTWVAPAMENAKNFIGTTPTPIDGGSAIASEMDRDPMEGDEWTSSINGETFIFQNGTWSLVPVSNAQGAAANVGDMLYWNGSEWTPVTAGSYGDTLRFCDDVPTWGSCVPHVTTTNISSITPGAAYSGGTILSDGGSPITQKGVCWSTSPDPTLANNSTSNGSGSGNYTSSMTGLTGSTSYYVRAYATNAKGTAYGNNLTFTTLPPGPPPQIGDFAYGGVVFYIDGTGEHGLVVTIEDTATQTVWGCSGQTIGGTSDAIGSGKNNTLRIVSNCSEPGSAAAKCQNLILNNYDDWYLPSINELMRVYSNQSAINSTAIANGGSIISGTYWSSTELNHTFAFPVNMATGNNGYLGKIGQLMVRAIRAF</sequence>
<feature type="domain" description="Fibronectin type-III" evidence="2">
    <location>
        <begin position="438"/>
        <end position="535"/>
    </location>
</feature>
<dbReference type="PANTHER" id="PTHR24637">
    <property type="entry name" value="COLLAGEN"/>
    <property type="match status" value="1"/>
</dbReference>
<evidence type="ECO:0000313" key="4">
    <source>
        <dbReference type="Proteomes" id="UP000252249"/>
    </source>
</evidence>
<dbReference type="Gene3D" id="2.60.40.10">
    <property type="entry name" value="Immunoglobulins"/>
    <property type="match status" value="1"/>
</dbReference>
<dbReference type="PANTHER" id="PTHR24637:SF422">
    <property type="entry name" value="COLLAGEN IV NC1 DOMAIN-CONTAINING PROTEIN"/>
    <property type="match status" value="1"/>
</dbReference>
<dbReference type="EMBL" id="QPIG01000005">
    <property type="protein sequence ID" value="RCU56654.1"/>
    <property type="molecule type" value="Genomic_DNA"/>
</dbReference>
<comment type="caution">
    <text evidence="3">The sequence shown here is derived from an EMBL/GenBank/DDBJ whole genome shotgun (WGS) entry which is preliminary data.</text>
</comment>
<dbReference type="InterPro" id="IPR011460">
    <property type="entry name" value="Lcl_C"/>
</dbReference>
<proteinExistence type="predicted"/>